<comment type="caution">
    <text evidence="1">The sequence shown here is derived from an EMBL/GenBank/DDBJ whole genome shotgun (WGS) entry which is preliminary data.</text>
</comment>
<evidence type="ECO:0000313" key="1">
    <source>
        <dbReference type="EMBL" id="MBC9931475.1"/>
    </source>
</evidence>
<evidence type="ECO:0008006" key="3">
    <source>
        <dbReference type="Google" id="ProtNLM"/>
    </source>
</evidence>
<protein>
    <recommendedName>
        <fullName evidence="3">Transposase</fullName>
    </recommendedName>
</protein>
<accession>A0ABR7TLV2</accession>
<reference evidence="1 2" key="1">
    <citation type="submission" date="2020-09" db="EMBL/GenBank/DDBJ databases">
        <title>Genome sequences of type strains of Chitinophaga qingshengii and Chitinophaga varians.</title>
        <authorList>
            <person name="Kittiwongwattana C."/>
        </authorList>
    </citation>
    <scope>NUCLEOTIDE SEQUENCE [LARGE SCALE GENOMIC DNA]</scope>
    <source>
        <strain evidence="1 2">JCM 30026</strain>
    </source>
</reference>
<evidence type="ECO:0000313" key="2">
    <source>
        <dbReference type="Proteomes" id="UP000659124"/>
    </source>
</evidence>
<dbReference type="EMBL" id="JACVFC010000001">
    <property type="protein sequence ID" value="MBC9931475.1"/>
    <property type="molecule type" value="Genomic_DNA"/>
</dbReference>
<dbReference type="Proteomes" id="UP000659124">
    <property type="component" value="Unassembled WGS sequence"/>
</dbReference>
<sequence length="84" mass="9866">MNPSNFHFTYLTATEEADPIKALRHFCDLMPLQEIRKTLHLWLMETLSAEDTTYENTTERAQLLLTYNQLLSLLDAVYKITYNP</sequence>
<organism evidence="1 2">
    <name type="scientific">Chitinophaga qingshengii</name>
    <dbReference type="NCBI Taxonomy" id="1569794"/>
    <lineage>
        <taxon>Bacteria</taxon>
        <taxon>Pseudomonadati</taxon>
        <taxon>Bacteroidota</taxon>
        <taxon>Chitinophagia</taxon>
        <taxon>Chitinophagales</taxon>
        <taxon>Chitinophagaceae</taxon>
        <taxon>Chitinophaga</taxon>
    </lineage>
</organism>
<proteinExistence type="predicted"/>
<keyword evidence="2" id="KW-1185">Reference proteome</keyword>
<dbReference type="RefSeq" id="WP_188088496.1">
    <property type="nucleotide sequence ID" value="NZ_JACVFC010000001.1"/>
</dbReference>
<gene>
    <name evidence="1" type="ORF">ICL07_13875</name>
</gene>
<name>A0ABR7TLV2_9BACT</name>